<feature type="region of interest" description="Disordered" evidence="1">
    <location>
        <begin position="35"/>
        <end position="55"/>
    </location>
</feature>
<accession>A0A0L8HF75</accession>
<evidence type="ECO:0008006" key="3">
    <source>
        <dbReference type="Google" id="ProtNLM"/>
    </source>
</evidence>
<feature type="compositionally biased region" description="Basic residues" evidence="1">
    <location>
        <begin position="35"/>
        <end position="53"/>
    </location>
</feature>
<reference evidence="2" key="1">
    <citation type="submission" date="2015-07" db="EMBL/GenBank/DDBJ databases">
        <title>MeaNS - Measles Nucleotide Surveillance Program.</title>
        <authorList>
            <person name="Tran T."/>
            <person name="Druce J."/>
        </authorList>
    </citation>
    <scope>NUCLEOTIDE SEQUENCE</scope>
    <source>
        <strain evidence="2">UCB-OBI-ISO-001</strain>
        <tissue evidence="2">Gonad</tissue>
    </source>
</reference>
<dbReference type="OrthoDB" id="6144264at2759"/>
<proteinExistence type="predicted"/>
<dbReference type="EMBL" id="KQ418297">
    <property type="protein sequence ID" value="KOF87913.1"/>
    <property type="molecule type" value="Genomic_DNA"/>
</dbReference>
<gene>
    <name evidence="2" type="ORF">OCBIM_22015860mg</name>
</gene>
<dbReference type="PROSITE" id="PS00141">
    <property type="entry name" value="ASP_PROTEASE"/>
    <property type="match status" value="1"/>
</dbReference>
<protein>
    <recommendedName>
        <fullName evidence="3">Peptidase A2 domain-containing protein</fullName>
    </recommendedName>
</protein>
<dbReference type="SUPFAM" id="SSF50630">
    <property type="entry name" value="Acid proteases"/>
    <property type="match status" value="1"/>
</dbReference>
<dbReference type="GO" id="GO:0004190">
    <property type="term" value="F:aspartic-type endopeptidase activity"/>
    <property type="evidence" value="ECO:0007669"/>
    <property type="project" value="InterPro"/>
</dbReference>
<feature type="non-terminal residue" evidence="2">
    <location>
        <position position="1"/>
    </location>
</feature>
<dbReference type="GO" id="GO:0006508">
    <property type="term" value="P:proteolysis"/>
    <property type="evidence" value="ECO:0007669"/>
    <property type="project" value="InterPro"/>
</dbReference>
<dbReference type="InterPro" id="IPR021109">
    <property type="entry name" value="Peptidase_aspartic_dom_sf"/>
</dbReference>
<dbReference type="InterPro" id="IPR001969">
    <property type="entry name" value="Aspartic_peptidase_AS"/>
</dbReference>
<evidence type="ECO:0000313" key="2">
    <source>
        <dbReference type="EMBL" id="KOF87913.1"/>
    </source>
</evidence>
<sequence length="218" mass="24467">CFRNFWLACIGGAAGITDTGPDRALSFSISRRSNSRTRRFGRRSRSPSAHGKRLSQELNAMEVPGSHPQSRLLFICDRLTGTCFLVDTGTEISIIPVSCTSDNRKETPVCLQAVNHSPIPTYGKQSLTLNLGLRRPFQWVFVFAKLLISILRTDFLCHFGLLVDIKHRRLVDNTTQLTVRGITVRMATVSPTILQTTTTRHSTILKEYLDVARPVFHL</sequence>
<evidence type="ECO:0000256" key="1">
    <source>
        <dbReference type="SAM" id="MobiDB-lite"/>
    </source>
</evidence>
<dbReference type="STRING" id="37653.A0A0L8HF75"/>
<name>A0A0L8HF75_OCTBM</name>
<organism evidence="2">
    <name type="scientific">Octopus bimaculoides</name>
    <name type="common">California two-spotted octopus</name>
    <dbReference type="NCBI Taxonomy" id="37653"/>
    <lineage>
        <taxon>Eukaryota</taxon>
        <taxon>Metazoa</taxon>
        <taxon>Spiralia</taxon>
        <taxon>Lophotrochozoa</taxon>
        <taxon>Mollusca</taxon>
        <taxon>Cephalopoda</taxon>
        <taxon>Coleoidea</taxon>
        <taxon>Octopodiformes</taxon>
        <taxon>Octopoda</taxon>
        <taxon>Incirrata</taxon>
        <taxon>Octopodidae</taxon>
        <taxon>Octopus</taxon>
    </lineage>
</organism>
<dbReference type="AlphaFoldDB" id="A0A0L8HF75"/>